<dbReference type="SUPFAM" id="SSF103473">
    <property type="entry name" value="MFS general substrate transporter"/>
    <property type="match status" value="1"/>
</dbReference>
<keyword evidence="3" id="KW-1003">Cell membrane</keyword>
<feature type="transmembrane region" description="Helical" evidence="8">
    <location>
        <begin position="346"/>
        <end position="367"/>
    </location>
</feature>
<evidence type="ECO:0000256" key="7">
    <source>
        <dbReference type="SAM" id="MobiDB-lite"/>
    </source>
</evidence>
<keyword evidence="2" id="KW-0813">Transport</keyword>
<feature type="transmembrane region" description="Helical" evidence="8">
    <location>
        <begin position="317"/>
        <end position="340"/>
    </location>
</feature>
<dbReference type="GO" id="GO:0005886">
    <property type="term" value="C:plasma membrane"/>
    <property type="evidence" value="ECO:0007669"/>
    <property type="project" value="UniProtKB-SubCell"/>
</dbReference>
<evidence type="ECO:0000256" key="8">
    <source>
        <dbReference type="SAM" id="Phobius"/>
    </source>
</evidence>
<keyword evidence="5 8" id="KW-1133">Transmembrane helix</keyword>
<evidence type="ECO:0000256" key="6">
    <source>
        <dbReference type="ARBA" id="ARBA00023136"/>
    </source>
</evidence>
<gene>
    <name evidence="10" type="ORF">D5H78_10680</name>
</gene>
<accession>A0A3A3Z0I9</accession>
<evidence type="ECO:0000256" key="4">
    <source>
        <dbReference type="ARBA" id="ARBA00022692"/>
    </source>
</evidence>
<feature type="transmembrane region" description="Helical" evidence="8">
    <location>
        <begin position="61"/>
        <end position="84"/>
    </location>
</feature>
<evidence type="ECO:0000256" key="3">
    <source>
        <dbReference type="ARBA" id="ARBA00022475"/>
    </source>
</evidence>
<feature type="transmembrane region" description="Helical" evidence="8">
    <location>
        <begin position="153"/>
        <end position="175"/>
    </location>
</feature>
<evidence type="ECO:0000256" key="5">
    <source>
        <dbReference type="ARBA" id="ARBA00022989"/>
    </source>
</evidence>
<dbReference type="PANTHER" id="PTHR42718">
    <property type="entry name" value="MAJOR FACILITATOR SUPERFAMILY MULTIDRUG TRANSPORTER MFSC"/>
    <property type="match status" value="1"/>
</dbReference>
<feature type="transmembrane region" description="Helical" evidence="8">
    <location>
        <begin position="274"/>
        <end position="296"/>
    </location>
</feature>
<proteinExistence type="predicted"/>
<comment type="subcellular location">
    <subcellularLocation>
        <location evidence="1">Cell membrane</location>
        <topology evidence="1">Multi-pass membrane protein</topology>
    </subcellularLocation>
</comment>
<feature type="compositionally biased region" description="Basic and acidic residues" evidence="7">
    <location>
        <begin position="549"/>
        <end position="558"/>
    </location>
</feature>
<feature type="transmembrane region" description="Helical" evidence="8">
    <location>
        <begin position="128"/>
        <end position="147"/>
    </location>
</feature>
<feature type="transmembrane region" description="Helical" evidence="8">
    <location>
        <begin position="449"/>
        <end position="469"/>
    </location>
</feature>
<reference evidence="10 11" key="1">
    <citation type="submission" date="2018-09" db="EMBL/GenBank/DDBJ databases">
        <title>YIM 75000 draft genome.</title>
        <authorList>
            <person name="Tang S."/>
            <person name="Feng Y."/>
        </authorList>
    </citation>
    <scope>NUCLEOTIDE SEQUENCE [LARGE SCALE GENOMIC DNA]</scope>
    <source>
        <strain evidence="10 11">YIM 75000</strain>
    </source>
</reference>
<comment type="caution">
    <text evidence="10">The sequence shown here is derived from an EMBL/GenBank/DDBJ whole genome shotgun (WGS) entry which is preliminary data.</text>
</comment>
<dbReference type="NCBIfam" id="TIGR00711">
    <property type="entry name" value="efflux_EmrB"/>
    <property type="match status" value="1"/>
</dbReference>
<dbReference type="Proteomes" id="UP000265614">
    <property type="component" value="Unassembled WGS sequence"/>
</dbReference>
<evidence type="ECO:0000313" key="10">
    <source>
        <dbReference type="EMBL" id="RJK96021.1"/>
    </source>
</evidence>
<feature type="transmembrane region" description="Helical" evidence="8">
    <location>
        <begin position="248"/>
        <end position="268"/>
    </location>
</feature>
<dbReference type="InterPro" id="IPR004638">
    <property type="entry name" value="EmrB-like"/>
</dbReference>
<organism evidence="10 11">
    <name type="scientific">Vallicoccus soli</name>
    <dbReference type="NCBI Taxonomy" id="2339232"/>
    <lineage>
        <taxon>Bacteria</taxon>
        <taxon>Bacillati</taxon>
        <taxon>Actinomycetota</taxon>
        <taxon>Actinomycetes</taxon>
        <taxon>Motilibacterales</taxon>
        <taxon>Vallicoccaceae</taxon>
        <taxon>Vallicoccus</taxon>
    </lineage>
</organism>
<dbReference type="InterPro" id="IPR036259">
    <property type="entry name" value="MFS_trans_sf"/>
</dbReference>
<dbReference type="PROSITE" id="PS50850">
    <property type="entry name" value="MFS"/>
    <property type="match status" value="1"/>
</dbReference>
<keyword evidence="11" id="KW-1185">Reference proteome</keyword>
<evidence type="ECO:0000256" key="1">
    <source>
        <dbReference type="ARBA" id="ARBA00004651"/>
    </source>
</evidence>
<dbReference type="AlphaFoldDB" id="A0A3A3Z0I9"/>
<feature type="transmembrane region" description="Helical" evidence="8">
    <location>
        <begin position="481"/>
        <end position="505"/>
    </location>
</feature>
<evidence type="ECO:0000256" key="2">
    <source>
        <dbReference type="ARBA" id="ARBA00022448"/>
    </source>
</evidence>
<evidence type="ECO:0000259" key="9">
    <source>
        <dbReference type="PROSITE" id="PS50850"/>
    </source>
</evidence>
<feature type="transmembrane region" description="Helical" evidence="8">
    <location>
        <begin position="379"/>
        <end position="400"/>
    </location>
</feature>
<sequence>MTSSTNPLRPVRPLVPSASATGPRLAEPSPWRRGPCGGRLAPVAGVEERAGLRLGTPAGRWVLLATVLASGVAMLDATVVNVALPALAEDLDAGLAGLQWTVNGYTLTLASLILLGGSLGDRLGRRRVLVAGAVWFGVASVLCALAPTVEALVVARALQGVGGALLTPGSLAIIAASFHPDDRARAVGAWSGLGGVAGAAGPFLGGWLVGTVGWRGVFLVNVPLVAVVVAVALRHVPETRDPGADGRLDVPGAVLGALGLGGVTYALVAAGEQGWSPAVAASGAAGALALAAFVVAERRGRSPMVPPGLFASRQFTATNAATAAVYAALGAVFFLLVLQLQVVSGFSPLAAGTALLPVTAVMLVGSARAGALAQRTGPRLPMTAGPLVAAGGLLLLLRVGPGAGWVGDVLPAALLLGLGLTLTVAPLTAAVLAAAPAEHAGVASGVNNAVARAAQLLAVAVVPLAAGLGEGAYGDPARFDAGFRVAMVLSAGLMVLGALVSAAFVRGGAAGAPLPAPAGPAPAEQPAPVPSAPVPSPRSHCAVDGPPLLEREERPSRP</sequence>
<dbReference type="InterPro" id="IPR011701">
    <property type="entry name" value="MFS"/>
</dbReference>
<feature type="transmembrane region" description="Helical" evidence="8">
    <location>
        <begin position="96"/>
        <end position="116"/>
    </location>
</feature>
<dbReference type="InterPro" id="IPR020846">
    <property type="entry name" value="MFS_dom"/>
</dbReference>
<dbReference type="OrthoDB" id="7375466at2"/>
<keyword evidence="4 8" id="KW-0812">Transmembrane</keyword>
<dbReference type="PANTHER" id="PTHR42718:SF42">
    <property type="entry name" value="EXPORT PROTEIN"/>
    <property type="match status" value="1"/>
</dbReference>
<dbReference type="Pfam" id="PF07690">
    <property type="entry name" value="MFS_1"/>
    <property type="match status" value="1"/>
</dbReference>
<dbReference type="Gene3D" id="1.20.1250.20">
    <property type="entry name" value="MFS general substrate transporter like domains"/>
    <property type="match status" value="1"/>
</dbReference>
<dbReference type="Gene3D" id="1.20.1720.10">
    <property type="entry name" value="Multidrug resistance protein D"/>
    <property type="match status" value="1"/>
</dbReference>
<evidence type="ECO:0000313" key="11">
    <source>
        <dbReference type="Proteomes" id="UP000265614"/>
    </source>
</evidence>
<feature type="compositionally biased region" description="Pro residues" evidence="7">
    <location>
        <begin position="514"/>
        <end position="536"/>
    </location>
</feature>
<feature type="domain" description="Major facilitator superfamily (MFS) profile" evidence="9">
    <location>
        <begin position="62"/>
        <end position="509"/>
    </location>
</feature>
<dbReference type="PRINTS" id="PR01036">
    <property type="entry name" value="TCRTETB"/>
</dbReference>
<protein>
    <submittedName>
        <fullName evidence="10">DHA2 family efflux MFS transporter permease subunit</fullName>
    </submittedName>
</protein>
<dbReference type="EMBL" id="QZEZ01000004">
    <property type="protein sequence ID" value="RJK96021.1"/>
    <property type="molecule type" value="Genomic_DNA"/>
</dbReference>
<keyword evidence="6 8" id="KW-0472">Membrane</keyword>
<name>A0A3A3Z0I9_9ACTN</name>
<dbReference type="GO" id="GO:0022857">
    <property type="term" value="F:transmembrane transporter activity"/>
    <property type="evidence" value="ECO:0007669"/>
    <property type="project" value="InterPro"/>
</dbReference>
<feature type="transmembrane region" description="Helical" evidence="8">
    <location>
        <begin position="187"/>
        <end position="210"/>
    </location>
</feature>
<dbReference type="CDD" id="cd17321">
    <property type="entry name" value="MFS_MMR_MDR_like"/>
    <property type="match status" value="1"/>
</dbReference>
<feature type="region of interest" description="Disordered" evidence="7">
    <location>
        <begin position="1"/>
        <end position="33"/>
    </location>
</feature>
<feature type="transmembrane region" description="Helical" evidence="8">
    <location>
        <begin position="412"/>
        <end position="437"/>
    </location>
</feature>
<feature type="region of interest" description="Disordered" evidence="7">
    <location>
        <begin position="514"/>
        <end position="558"/>
    </location>
</feature>
<feature type="transmembrane region" description="Helical" evidence="8">
    <location>
        <begin position="216"/>
        <end position="236"/>
    </location>
</feature>